<gene>
    <name evidence="1" type="ORF">PLA107_030500</name>
</gene>
<protein>
    <submittedName>
        <fullName evidence="1">Uncharacterized protein</fullName>
    </submittedName>
</protein>
<dbReference type="AlphaFoldDB" id="A0AAD0M7F7"/>
<proteinExistence type="predicted"/>
<geneLocation type="plasmid" evidence="2">
    <name>pmppla107</name>
</geneLocation>
<name>A0AAD0M7F7_PSEAV</name>
<keyword evidence="1" id="KW-0614">Plasmid</keyword>
<organism evidence="1 2">
    <name type="scientific">Pseudomonas amygdali pv. lachrymans str. M301315</name>
    <dbReference type="NCBI Taxonomy" id="629260"/>
    <lineage>
        <taxon>Bacteria</taxon>
        <taxon>Pseudomonadati</taxon>
        <taxon>Pseudomonadota</taxon>
        <taxon>Gammaproteobacteria</taxon>
        <taxon>Pseudomonadales</taxon>
        <taxon>Pseudomonadaceae</taxon>
        <taxon>Pseudomonas</taxon>
        <taxon>Pseudomonas amygdali</taxon>
    </lineage>
</organism>
<dbReference type="Proteomes" id="UP000006426">
    <property type="component" value="Plasmid pmppla107"/>
</dbReference>
<evidence type="ECO:0000313" key="2">
    <source>
        <dbReference type="Proteomes" id="UP000006426"/>
    </source>
</evidence>
<dbReference type="EMBL" id="CP031226">
    <property type="protein sequence ID" value="AXH59558.1"/>
    <property type="molecule type" value="Genomic_DNA"/>
</dbReference>
<dbReference type="RefSeq" id="WP_005742230.1">
    <property type="nucleotide sequence ID" value="NZ_CP031226.1"/>
</dbReference>
<dbReference type="GeneID" id="39474422"/>
<evidence type="ECO:0000313" key="1">
    <source>
        <dbReference type="EMBL" id="AXH59558.1"/>
    </source>
</evidence>
<sequence length="165" mass="18226">MQNKTEITLQDLRNLEARTREGVQAIREILEDSQVDRARVSQELLAAQSRLAAQFAADTPATTPGVGQNPPEELPSQRKTVDLLKTLGSLASDLESAARELRGVTRSIEVDQDVSRTTEACEIITNLLGNLRLDKLTLLPYQVLELRLLEQRIKTDAGTPNPDTP</sequence>
<accession>A0AAD0M7F7</accession>
<reference evidence="1 2" key="1">
    <citation type="journal article" date="2011" name="PLoS Pathog.">
        <title>Dynamic evolution of pathogenicity revealed by sequencing and comparative genomics of 19 Pseudomonas syringae isolates.</title>
        <authorList>
            <person name="Baltrus D.A."/>
            <person name="Nishimura M.T."/>
            <person name="Romanchuk A."/>
            <person name="Chang J.H."/>
            <person name="Mukhtar M.S."/>
            <person name="Cherkis K."/>
            <person name="Roach J."/>
            <person name="Grant S.R."/>
            <person name="Jones C.D."/>
            <person name="Dangl J.L."/>
        </authorList>
    </citation>
    <scope>NUCLEOTIDE SEQUENCE [LARGE SCALE GENOMIC DNA]</scope>
    <source>
        <strain evidence="1 2">M301315</strain>
    </source>
</reference>